<dbReference type="OrthoDB" id="73875at2759"/>
<sequence length="473" mass="53610">MRLILAILFFGLDIIYCEQRVVCYFTNWAQYRSGIGAFQPENIDPFLCTHILFSFAKVLNNKLEPYEWNDDSTEWSRGLYERTNELRKINPNLKVMLAVGGWTMGTIPFISIVSSDAKIQSFVDSTVLYLKDRDFDGLDIVWEYPGYKTQFTKLVKALKSRFLSENLLLSAATAATKITIDTSYDLHELSNHIDFLNIMTYDYHGSWDSKTGHNAPLYARSTDNGAKATFNADFTISYYIQMGFAPEMINLGLPVYGRSFTLSNPDQNSVDSSVSGPGVAQTFTQEAGFLAYYEICSKHGTRVRDLESKVPYMYYNNQWISYDDPESFKNKASYAKFKNLGGIMFWAVDLDDFSGSVCDQGKYPLISSAKANFFSSSPSIMILNNIKTTSKSTISKSASTTAANFENIVHSNEVICYNKDGYYPDVKFGCRRFYICSFSGTKYQRIDYINCPIGTLFDKNLNVCNHQNLVKCG</sequence>
<dbReference type="InterPro" id="IPR036508">
    <property type="entry name" value="Chitin-bd_dom_sf"/>
</dbReference>
<dbReference type="InterPro" id="IPR029070">
    <property type="entry name" value="Chitinase_insertion_sf"/>
</dbReference>
<evidence type="ECO:0000259" key="5">
    <source>
        <dbReference type="PROSITE" id="PS50940"/>
    </source>
</evidence>
<dbReference type="GO" id="GO:0005576">
    <property type="term" value="C:extracellular region"/>
    <property type="evidence" value="ECO:0007669"/>
    <property type="project" value="InterPro"/>
</dbReference>
<dbReference type="PANTHER" id="PTHR11177">
    <property type="entry name" value="CHITINASE"/>
    <property type="match status" value="1"/>
</dbReference>
<gene>
    <name evidence="7" type="ORF">BpHYR1_037779</name>
</gene>
<dbReference type="PROSITE" id="PS51910">
    <property type="entry name" value="GH18_2"/>
    <property type="match status" value="1"/>
</dbReference>
<keyword evidence="4" id="KW-0732">Signal</keyword>
<dbReference type="PANTHER" id="PTHR11177:SF317">
    <property type="entry name" value="CHITINASE 12-RELATED"/>
    <property type="match status" value="1"/>
</dbReference>
<keyword evidence="7" id="KW-0326">Glycosidase</keyword>
<evidence type="ECO:0000313" key="7">
    <source>
        <dbReference type="EMBL" id="RMZ96005.1"/>
    </source>
</evidence>
<organism evidence="7 8">
    <name type="scientific">Brachionus plicatilis</name>
    <name type="common">Marine rotifer</name>
    <name type="synonym">Brachionus muelleri</name>
    <dbReference type="NCBI Taxonomy" id="10195"/>
    <lineage>
        <taxon>Eukaryota</taxon>
        <taxon>Metazoa</taxon>
        <taxon>Spiralia</taxon>
        <taxon>Gnathifera</taxon>
        <taxon>Rotifera</taxon>
        <taxon>Eurotatoria</taxon>
        <taxon>Monogononta</taxon>
        <taxon>Pseudotrocha</taxon>
        <taxon>Ploima</taxon>
        <taxon>Brachionidae</taxon>
        <taxon>Brachionus</taxon>
    </lineage>
</organism>
<dbReference type="SUPFAM" id="SSF54556">
    <property type="entry name" value="Chitinase insertion domain"/>
    <property type="match status" value="1"/>
</dbReference>
<dbReference type="AlphaFoldDB" id="A0A3M7PA83"/>
<dbReference type="GO" id="GO:0006032">
    <property type="term" value="P:chitin catabolic process"/>
    <property type="evidence" value="ECO:0007669"/>
    <property type="project" value="TreeGrafter"/>
</dbReference>
<comment type="caution">
    <text evidence="7">The sequence shown here is derived from an EMBL/GenBank/DDBJ whole genome shotgun (WGS) entry which is preliminary data.</text>
</comment>
<evidence type="ECO:0000256" key="2">
    <source>
        <dbReference type="ARBA" id="ARBA00022669"/>
    </source>
</evidence>
<dbReference type="STRING" id="10195.A0A3M7PA83"/>
<dbReference type="GO" id="GO:0008061">
    <property type="term" value="F:chitin binding"/>
    <property type="evidence" value="ECO:0007669"/>
    <property type="project" value="UniProtKB-KW"/>
</dbReference>
<dbReference type="InterPro" id="IPR017853">
    <property type="entry name" value="GH"/>
</dbReference>
<dbReference type="Pfam" id="PF00704">
    <property type="entry name" value="Glyco_hydro_18"/>
    <property type="match status" value="1"/>
</dbReference>
<dbReference type="InterPro" id="IPR050314">
    <property type="entry name" value="Glycosyl_Hydrlase_18"/>
</dbReference>
<keyword evidence="8" id="KW-1185">Reference proteome</keyword>
<dbReference type="Gene3D" id="3.20.20.80">
    <property type="entry name" value="Glycosidases"/>
    <property type="match status" value="1"/>
</dbReference>
<accession>A0A3M7PA83</accession>
<keyword evidence="7" id="KW-0378">Hydrolase</keyword>
<evidence type="ECO:0000313" key="8">
    <source>
        <dbReference type="Proteomes" id="UP000276133"/>
    </source>
</evidence>
<dbReference type="EC" id="3.2.1.14" evidence="7"/>
<keyword evidence="2" id="KW-0147">Chitin-binding</keyword>
<feature type="domain" description="Chitin-binding type-2" evidence="5">
    <location>
        <begin position="413"/>
        <end position="473"/>
    </location>
</feature>
<dbReference type="Gene3D" id="2.170.140.10">
    <property type="entry name" value="Chitin binding domain"/>
    <property type="match status" value="1"/>
</dbReference>
<dbReference type="GO" id="GO:0005975">
    <property type="term" value="P:carbohydrate metabolic process"/>
    <property type="evidence" value="ECO:0007669"/>
    <property type="project" value="InterPro"/>
</dbReference>
<dbReference type="Proteomes" id="UP000276133">
    <property type="component" value="Unassembled WGS sequence"/>
</dbReference>
<dbReference type="EMBL" id="REGN01012314">
    <property type="protein sequence ID" value="RMZ96005.1"/>
    <property type="molecule type" value="Genomic_DNA"/>
</dbReference>
<evidence type="ECO:0000259" key="6">
    <source>
        <dbReference type="PROSITE" id="PS51910"/>
    </source>
</evidence>
<reference evidence="7 8" key="1">
    <citation type="journal article" date="2018" name="Sci. Rep.">
        <title>Genomic signatures of local adaptation to the degree of environmental predictability in rotifers.</title>
        <authorList>
            <person name="Franch-Gras L."/>
            <person name="Hahn C."/>
            <person name="Garcia-Roger E.M."/>
            <person name="Carmona M.J."/>
            <person name="Serra M."/>
            <person name="Gomez A."/>
        </authorList>
    </citation>
    <scope>NUCLEOTIDE SEQUENCE [LARGE SCALE GENOMIC DNA]</scope>
    <source>
        <strain evidence="7">HYR1</strain>
    </source>
</reference>
<dbReference type="CDD" id="cd02872">
    <property type="entry name" value="GH18_chitolectin_chitotriosidase"/>
    <property type="match status" value="1"/>
</dbReference>
<dbReference type="PROSITE" id="PS50940">
    <property type="entry name" value="CHIT_BIND_II"/>
    <property type="match status" value="1"/>
</dbReference>
<feature type="chain" id="PRO_5018329039" evidence="4">
    <location>
        <begin position="20"/>
        <end position="473"/>
    </location>
</feature>
<dbReference type="FunFam" id="3.10.50.10:FF:000001">
    <property type="entry name" value="Chitinase 3-like 1"/>
    <property type="match status" value="1"/>
</dbReference>
<dbReference type="SMART" id="SM00636">
    <property type="entry name" value="Glyco_18"/>
    <property type="match status" value="1"/>
</dbReference>
<feature type="signal peptide" evidence="4">
    <location>
        <begin position="1"/>
        <end position="19"/>
    </location>
</feature>
<name>A0A3M7PA83_BRAPC</name>
<protein>
    <submittedName>
        <fullName evidence="7">Chitotriosidase-1 isoform X1</fullName>
        <ecNumber evidence="7">3.2.1.14</ecNumber>
    </submittedName>
</protein>
<dbReference type="InterPro" id="IPR011583">
    <property type="entry name" value="Chitinase_II/V-like_cat"/>
</dbReference>
<dbReference type="Pfam" id="PF01607">
    <property type="entry name" value="CBM_14"/>
    <property type="match status" value="1"/>
</dbReference>
<dbReference type="Gene3D" id="3.10.50.10">
    <property type="match status" value="1"/>
</dbReference>
<dbReference type="SUPFAM" id="SSF51445">
    <property type="entry name" value="(Trans)glycosidases"/>
    <property type="match status" value="1"/>
</dbReference>
<dbReference type="InterPro" id="IPR001223">
    <property type="entry name" value="Glyco_hydro18_cat"/>
</dbReference>
<evidence type="ECO:0000256" key="4">
    <source>
        <dbReference type="SAM" id="SignalP"/>
    </source>
</evidence>
<proteinExistence type="inferred from homology"/>
<feature type="domain" description="GH18" evidence="6">
    <location>
        <begin position="19"/>
        <end position="376"/>
    </location>
</feature>
<dbReference type="GO" id="GO:0008843">
    <property type="term" value="F:endochitinase activity"/>
    <property type="evidence" value="ECO:0007669"/>
    <property type="project" value="UniProtKB-EC"/>
</dbReference>
<dbReference type="SUPFAM" id="SSF57625">
    <property type="entry name" value="Invertebrate chitin-binding proteins"/>
    <property type="match status" value="1"/>
</dbReference>
<dbReference type="InterPro" id="IPR002557">
    <property type="entry name" value="Chitin-bd_dom"/>
</dbReference>
<keyword evidence="3" id="KW-1015">Disulfide bond</keyword>
<comment type="similarity">
    <text evidence="1">Belongs to the glycosyl hydrolase 18 family. Chitinase class II subfamily.</text>
</comment>
<evidence type="ECO:0000256" key="1">
    <source>
        <dbReference type="ARBA" id="ARBA00009121"/>
    </source>
</evidence>
<evidence type="ECO:0000256" key="3">
    <source>
        <dbReference type="ARBA" id="ARBA00023157"/>
    </source>
</evidence>